<keyword evidence="6 14" id="KW-0067">ATP-binding</keyword>
<dbReference type="InterPro" id="IPR036640">
    <property type="entry name" value="ABC1_TM_sf"/>
</dbReference>
<feature type="domain" description="ABC transporter" evidence="12">
    <location>
        <begin position="539"/>
        <end position="774"/>
    </location>
</feature>
<keyword evidence="15" id="KW-1185">Reference proteome</keyword>
<feature type="compositionally biased region" description="Basic residues" evidence="10">
    <location>
        <begin position="130"/>
        <end position="140"/>
    </location>
</feature>
<feature type="compositionally biased region" description="Low complexity" evidence="10">
    <location>
        <begin position="40"/>
        <end position="59"/>
    </location>
</feature>
<dbReference type="GO" id="GO:0015421">
    <property type="term" value="F:ABC-type oligopeptide transporter activity"/>
    <property type="evidence" value="ECO:0007669"/>
    <property type="project" value="TreeGrafter"/>
</dbReference>
<dbReference type="GO" id="GO:0005886">
    <property type="term" value="C:plasma membrane"/>
    <property type="evidence" value="ECO:0007669"/>
    <property type="project" value="UniProtKB-SubCell"/>
</dbReference>
<dbReference type="GO" id="GO:0016887">
    <property type="term" value="F:ATP hydrolysis activity"/>
    <property type="evidence" value="ECO:0007669"/>
    <property type="project" value="InterPro"/>
</dbReference>
<feature type="compositionally biased region" description="Low complexity" evidence="10">
    <location>
        <begin position="89"/>
        <end position="108"/>
    </location>
</feature>
<dbReference type="SMART" id="SM00382">
    <property type="entry name" value="AAA"/>
    <property type="match status" value="1"/>
</dbReference>
<dbReference type="CDD" id="cd18564">
    <property type="entry name" value="ABC_6TM_exporter_like"/>
    <property type="match status" value="1"/>
</dbReference>
<evidence type="ECO:0000256" key="1">
    <source>
        <dbReference type="ARBA" id="ARBA00004651"/>
    </source>
</evidence>
<evidence type="ECO:0000256" key="5">
    <source>
        <dbReference type="ARBA" id="ARBA00022741"/>
    </source>
</evidence>
<evidence type="ECO:0000256" key="4">
    <source>
        <dbReference type="ARBA" id="ARBA00022692"/>
    </source>
</evidence>
<keyword evidence="5" id="KW-0547">Nucleotide-binding</keyword>
<evidence type="ECO:0000256" key="6">
    <source>
        <dbReference type="ARBA" id="ARBA00022840"/>
    </source>
</evidence>
<evidence type="ECO:0000256" key="10">
    <source>
        <dbReference type="SAM" id="MobiDB-lite"/>
    </source>
</evidence>
<dbReference type="Pfam" id="PF00005">
    <property type="entry name" value="ABC_tran"/>
    <property type="match status" value="1"/>
</dbReference>
<evidence type="ECO:0000256" key="3">
    <source>
        <dbReference type="ARBA" id="ARBA00022475"/>
    </source>
</evidence>
<keyword evidence="3" id="KW-1003">Cell membrane</keyword>
<dbReference type="SUPFAM" id="SSF90123">
    <property type="entry name" value="ABC transporter transmembrane region"/>
    <property type="match status" value="1"/>
</dbReference>
<dbReference type="InterPro" id="IPR017871">
    <property type="entry name" value="ABC_transporter-like_CS"/>
</dbReference>
<dbReference type="PROSITE" id="PS50929">
    <property type="entry name" value="ABC_TM1F"/>
    <property type="match status" value="1"/>
</dbReference>
<feature type="transmembrane region" description="Helical" evidence="11">
    <location>
        <begin position="452"/>
        <end position="471"/>
    </location>
</feature>
<dbReference type="GO" id="GO:0005524">
    <property type="term" value="F:ATP binding"/>
    <property type="evidence" value="ECO:0007669"/>
    <property type="project" value="UniProtKB-KW"/>
</dbReference>
<feature type="compositionally biased region" description="Basic residues" evidence="10">
    <location>
        <begin position="1"/>
        <end position="18"/>
    </location>
</feature>
<feature type="transmembrane region" description="Helical" evidence="11">
    <location>
        <begin position="348"/>
        <end position="375"/>
    </location>
</feature>
<evidence type="ECO:0000313" key="15">
    <source>
        <dbReference type="Proteomes" id="UP000435304"/>
    </source>
</evidence>
<evidence type="ECO:0000256" key="2">
    <source>
        <dbReference type="ARBA" id="ARBA00022448"/>
    </source>
</evidence>
<dbReference type="EMBL" id="WPCU01000010">
    <property type="protein sequence ID" value="MVA77496.1"/>
    <property type="molecule type" value="Genomic_DNA"/>
</dbReference>
<comment type="subcellular location">
    <subcellularLocation>
        <location evidence="1">Cell membrane</location>
        <topology evidence="1">Multi-pass membrane protein</topology>
    </subcellularLocation>
</comment>
<dbReference type="PANTHER" id="PTHR43394:SF1">
    <property type="entry name" value="ATP-BINDING CASSETTE SUB-FAMILY B MEMBER 10, MITOCHONDRIAL"/>
    <property type="match status" value="1"/>
</dbReference>
<accession>A0A6A9V1N2</accession>
<reference evidence="14 15" key="1">
    <citation type="submission" date="2019-12" db="EMBL/GenBank/DDBJ databases">
        <title>Auraticoccus cholistani sp. nov., an actinomycete isolated from soil of Cholistan desert.</title>
        <authorList>
            <person name="Cheema M.T."/>
        </authorList>
    </citation>
    <scope>NUCLEOTIDE SEQUENCE [LARGE SCALE GENOMIC DNA]</scope>
    <source>
        <strain evidence="14 15">F435</strain>
    </source>
</reference>
<dbReference type="AlphaFoldDB" id="A0A6A9V1N2"/>
<evidence type="ECO:0000313" key="14">
    <source>
        <dbReference type="EMBL" id="MVA77496.1"/>
    </source>
</evidence>
<dbReference type="PROSITE" id="PS50893">
    <property type="entry name" value="ABC_TRANSPORTER_2"/>
    <property type="match status" value="1"/>
</dbReference>
<dbReference type="PANTHER" id="PTHR43394">
    <property type="entry name" value="ATP-DEPENDENT PERMEASE MDL1, MITOCHONDRIAL"/>
    <property type="match status" value="1"/>
</dbReference>
<dbReference type="Proteomes" id="UP000435304">
    <property type="component" value="Unassembled WGS sequence"/>
</dbReference>
<evidence type="ECO:0000256" key="8">
    <source>
        <dbReference type="ARBA" id="ARBA00023136"/>
    </source>
</evidence>
<keyword evidence="8 11" id="KW-0472">Membrane</keyword>
<comment type="caution">
    <text evidence="14">The sequence shown here is derived from an EMBL/GenBank/DDBJ whole genome shotgun (WGS) entry which is preliminary data.</text>
</comment>
<dbReference type="Gene3D" id="1.20.1560.10">
    <property type="entry name" value="ABC transporter type 1, transmembrane domain"/>
    <property type="match status" value="1"/>
</dbReference>
<protein>
    <submittedName>
        <fullName evidence="14">ATP-binding cassette domain-containing protein</fullName>
    </submittedName>
</protein>
<dbReference type="InterPro" id="IPR027417">
    <property type="entry name" value="P-loop_NTPase"/>
</dbReference>
<evidence type="ECO:0000259" key="12">
    <source>
        <dbReference type="PROSITE" id="PS50893"/>
    </source>
</evidence>
<name>A0A6A9V1N2_9ACTN</name>
<feature type="compositionally biased region" description="Gly residues" evidence="10">
    <location>
        <begin position="68"/>
        <end position="83"/>
    </location>
</feature>
<feature type="transmembrane region" description="Helical" evidence="11">
    <location>
        <begin position="258"/>
        <end position="284"/>
    </location>
</feature>
<dbReference type="InterPro" id="IPR003593">
    <property type="entry name" value="AAA+_ATPase"/>
</dbReference>
<gene>
    <name evidence="14" type="ORF">GC722_15940</name>
</gene>
<organism evidence="14 15">
    <name type="scientific">Auraticoccus cholistanensis</name>
    <dbReference type="NCBI Taxonomy" id="2656650"/>
    <lineage>
        <taxon>Bacteria</taxon>
        <taxon>Bacillati</taxon>
        <taxon>Actinomycetota</taxon>
        <taxon>Actinomycetes</taxon>
        <taxon>Propionibacteriales</taxon>
        <taxon>Propionibacteriaceae</taxon>
        <taxon>Auraticoccus</taxon>
    </lineage>
</organism>
<proteinExistence type="inferred from homology"/>
<dbReference type="SUPFAM" id="SSF52540">
    <property type="entry name" value="P-loop containing nucleoside triphosphate hydrolases"/>
    <property type="match status" value="1"/>
</dbReference>
<dbReference type="Gene3D" id="3.40.50.300">
    <property type="entry name" value="P-loop containing nucleotide triphosphate hydrolases"/>
    <property type="match status" value="1"/>
</dbReference>
<evidence type="ECO:0000256" key="7">
    <source>
        <dbReference type="ARBA" id="ARBA00022989"/>
    </source>
</evidence>
<keyword evidence="4 11" id="KW-0812">Transmembrane</keyword>
<sequence>MDPRLHRHLPALARHRHAGGGLRRAGPPRRRRPAADGGRRTAAAGRPPARGRARAGAAGRAHRCPAARGGGGQPGTDGRGGGALRRPRPGLLLPAQGLRVPGRRAAGGRLRRGPAARAADPRRTPGRLPHGTRRRRRPGPRLRAGPAAGGGVGCPRTPARRRAAQLGRRLVPAAAGAAARSSPVSASGAPAAAPGGGQVRRTARFLRPYLRPYRGRLVLATLALLADVGFRLVEPWPLAWVINAVAARDRSTEELVELVLWCGLAVLVFAAGRALFAYLAAVALTSVGTRAMTAVRSDVFSHVLGLGMGFHHSSRTGDLVNRLVGDVGKVRDVATTAALPLLANTVTLVGMAVVMMVLDPLLGLVLLATLPVFLVTSRRSSQRITGAARLQRRREGDLAGTAGETLGAIHVVKVFGLERLLGQRFAAAGEGDLRDGVRASRMAAALERRTDVLIGLATAVVLVAGGSRLIAGAMEPGDLVVVLSYLKSAFKPLRDTAKYTGRIAKAAASGERIVELTETRPDVVSRTGARRLDGVRGEIRMEGVSVSWDGRRTVLRDVDLHLPAGSRVGLVGRSGAGKSTLVSLLSRLQDPAGGRVLLDGHDLRELDLAWLRTQVSVVPQDTVLFRMSLLENIRAGRPDASDAEVLRAAREAGVEEVAQQLPQGYATELGERGATLSGGQRQRVAIARALLRDSPVVVLDEATTGLDASTEAGVRAALDRLTVGRTVVVISHDAHAVAEVDTTVVVADGTVVQHEGPLPAAVGTAAGRSRAGVR</sequence>
<dbReference type="PROSITE" id="PS00211">
    <property type="entry name" value="ABC_TRANSPORTER_1"/>
    <property type="match status" value="1"/>
</dbReference>
<dbReference type="FunFam" id="3.40.50.300:FF:000299">
    <property type="entry name" value="ABC transporter ATP-binding protein/permease"/>
    <property type="match status" value="1"/>
</dbReference>
<feature type="domain" description="ABC transmembrane type-1" evidence="13">
    <location>
        <begin position="218"/>
        <end position="505"/>
    </location>
</feature>
<dbReference type="InterPro" id="IPR003439">
    <property type="entry name" value="ABC_transporter-like_ATP-bd"/>
</dbReference>
<evidence type="ECO:0000256" key="11">
    <source>
        <dbReference type="SAM" id="Phobius"/>
    </source>
</evidence>
<keyword evidence="2" id="KW-0813">Transport</keyword>
<evidence type="ECO:0000256" key="9">
    <source>
        <dbReference type="ARBA" id="ARBA00061644"/>
    </source>
</evidence>
<dbReference type="Pfam" id="PF00664">
    <property type="entry name" value="ABC_membrane"/>
    <property type="match status" value="1"/>
</dbReference>
<comment type="similarity">
    <text evidence="9">Belongs to the ABC transporter superfamily. Lipid exporter (TC 3.A.1.106) family.</text>
</comment>
<dbReference type="InterPro" id="IPR039421">
    <property type="entry name" value="Type_1_exporter"/>
</dbReference>
<keyword evidence="7 11" id="KW-1133">Transmembrane helix</keyword>
<dbReference type="InterPro" id="IPR011527">
    <property type="entry name" value="ABC1_TM_dom"/>
</dbReference>
<feature type="region of interest" description="Disordered" evidence="10">
    <location>
        <begin position="1"/>
        <end position="164"/>
    </location>
</feature>
<evidence type="ECO:0000259" key="13">
    <source>
        <dbReference type="PROSITE" id="PS50929"/>
    </source>
</evidence>